<keyword evidence="2" id="KW-1185">Reference proteome</keyword>
<gene>
    <name evidence="1" type="ORF">HA50_07315</name>
</gene>
<protein>
    <recommendedName>
        <fullName evidence="3">Peptidase S24/S26A/S26B/S26C domain-containing protein</fullName>
    </recommendedName>
</protein>
<evidence type="ECO:0008006" key="3">
    <source>
        <dbReference type="Google" id="ProtNLM"/>
    </source>
</evidence>
<evidence type="ECO:0000313" key="2">
    <source>
        <dbReference type="Proteomes" id="UP000193749"/>
    </source>
</evidence>
<dbReference type="STRING" id="55209.HA50_07315"/>
<reference evidence="1 2" key="1">
    <citation type="journal article" date="2017" name="Antonie Van Leeuwenhoek">
        <title>Phylogenomic resolution of the bacterial genus Pantoea and its relationship with Erwinia and Tatumella.</title>
        <authorList>
            <person name="Palmer M."/>
            <person name="Steenkamp E.T."/>
            <person name="Coetzee M.P."/>
            <person name="Chan W.Y."/>
            <person name="van Zyl E."/>
            <person name="De Maayer P."/>
            <person name="Coutinho T.A."/>
            <person name="Blom J."/>
            <person name="Smits T.H."/>
            <person name="Duffy B."/>
            <person name="Venter S.N."/>
        </authorList>
    </citation>
    <scope>NUCLEOTIDE SEQUENCE [LARGE SCALE GENOMIC DNA]</scope>
    <source>
        <strain evidence="1 2">LMG 2657</strain>
    </source>
</reference>
<dbReference type="Proteomes" id="UP000193749">
    <property type="component" value="Unassembled WGS sequence"/>
</dbReference>
<name>A0A1X1ET85_PANCY</name>
<sequence>MGFPSPAKDYAEGRLDWNEIMGAHYEGVLIVETADGLVVVDTSIRPRHGDTIYFEAWDMRQLGKLAPTAIICDDGDTIEGEPLEEVVVIGVVTWVVTRAWDGPCP</sequence>
<accession>A0A1X1ET85</accession>
<dbReference type="EMBL" id="MLJI01000001">
    <property type="protein sequence ID" value="ORM93161.1"/>
    <property type="molecule type" value="Genomic_DNA"/>
</dbReference>
<evidence type="ECO:0000313" key="1">
    <source>
        <dbReference type="EMBL" id="ORM93161.1"/>
    </source>
</evidence>
<organism evidence="1 2">
    <name type="scientific">Pantoea cypripedii</name>
    <name type="common">Pectobacterium cypripedii</name>
    <name type="synonym">Erwinia cypripedii</name>
    <dbReference type="NCBI Taxonomy" id="55209"/>
    <lineage>
        <taxon>Bacteria</taxon>
        <taxon>Pseudomonadati</taxon>
        <taxon>Pseudomonadota</taxon>
        <taxon>Gammaproteobacteria</taxon>
        <taxon>Enterobacterales</taxon>
        <taxon>Erwiniaceae</taxon>
        <taxon>Pantoea</taxon>
    </lineage>
</organism>
<comment type="caution">
    <text evidence="1">The sequence shown here is derived from an EMBL/GenBank/DDBJ whole genome shotgun (WGS) entry which is preliminary data.</text>
</comment>
<dbReference type="OrthoDB" id="6522656at2"/>
<proteinExistence type="predicted"/>
<dbReference type="AlphaFoldDB" id="A0A1X1ET85"/>